<dbReference type="InterPro" id="IPR047650">
    <property type="entry name" value="Transpos_IS110"/>
</dbReference>
<feature type="non-terminal residue" evidence="2">
    <location>
        <position position="1"/>
    </location>
</feature>
<evidence type="ECO:0000313" key="3">
    <source>
        <dbReference type="Proteomes" id="UP000192847"/>
    </source>
</evidence>
<reference evidence="2 3" key="1">
    <citation type="submission" date="2017-02" db="EMBL/GenBank/DDBJ databases">
        <title>The new phylogeny of genus Mycobacterium.</title>
        <authorList>
            <person name="Tortoli E."/>
            <person name="Trovato A."/>
            <person name="Cirillo D.M."/>
        </authorList>
    </citation>
    <scope>NUCLEOTIDE SEQUENCE [LARGE SCALE GENOMIC DNA]</scope>
    <source>
        <strain evidence="2 3">CCUG 56329</strain>
    </source>
</reference>
<feature type="domain" description="Transposase IS116/IS110/IS902 C-terminal" evidence="1">
    <location>
        <begin position="19"/>
        <end position="105"/>
    </location>
</feature>
<gene>
    <name evidence="2" type="ORF">BST46_28120</name>
</gene>
<sequence>ELKQIDNDIAARYEHHPSAEILASMPGFGPVLAATFLGQIGGNLDGFDTVDRLACVAGLAPVPRDSGRISGNLHRPRRFNRRLLRTCYLAALSSLKNSPASRAFYDRKRAEGKSHKQALIALARRRINVIWAMLRDHTHYREPNTANPALAA</sequence>
<evidence type="ECO:0000313" key="2">
    <source>
        <dbReference type="EMBL" id="ORB76790.1"/>
    </source>
</evidence>
<organism evidence="2 3">
    <name type="scientific">Mycobacterium timonense</name>
    <dbReference type="NCBI Taxonomy" id="701043"/>
    <lineage>
        <taxon>Bacteria</taxon>
        <taxon>Bacillati</taxon>
        <taxon>Actinomycetota</taxon>
        <taxon>Actinomycetes</taxon>
        <taxon>Mycobacteriales</taxon>
        <taxon>Mycobacteriaceae</taxon>
        <taxon>Mycobacterium</taxon>
        <taxon>Mycobacterium avium complex (MAC)</taxon>
    </lineage>
</organism>
<dbReference type="Proteomes" id="UP000192847">
    <property type="component" value="Unassembled WGS sequence"/>
</dbReference>
<proteinExistence type="predicted"/>
<evidence type="ECO:0000259" key="1">
    <source>
        <dbReference type="Pfam" id="PF02371"/>
    </source>
</evidence>
<keyword evidence="3" id="KW-1185">Reference proteome</keyword>
<dbReference type="PANTHER" id="PTHR33055">
    <property type="entry name" value="TRANSPOSASE FOR INSERTION SEQUENCE ELEMENT IS1111A"/>
    <property type="match status" value="1"/>
</dbReference>
<accession>A0ABX3TDC3</accession>
<protein>
    <submittedName>
        <fullName evidence="2">IS110 family transposase</fullName>
    </submittedName>
</protein>
<dbReference type="RefSeq" id="WP_142277592.1">
    <property type="nucleotide sequence ID" value="NZ_MVIL01000467.1"/>
</dbReference>
<name>A0ABX3TDC3_9MYCO</name>
<comment type="caution">
    <text evidence="2">The sequence shown here is derived from an EMBL/GenBank/DDBJ whole genome shotgun (WGS) entry which is preliminary data.</text>
</comment>
<dbReference type="PANTHER" id="PTHR33055:SF3">
    <property type="entry name" value="PUTATIVE TRANSPOSASE FOR IS117-RELATED"/>
    <property type="match status" value="1"/>
</dbReference>
<dbReference type="EMBL" id="MVIL01000467">
    <property type="protein sequence ID" value="ORB76790.1"/>
    <property type="molecule type" value="Genomic_DNA"/>
</dbReference>
<dbReference type="Pfam" id="PF02371">
    <property type="entry name" value="Transposase_20"/>
    <property type="match status" value="1"/>
</dbReference>
<dbReference type="InterPro" id="IPR003346">
    <property type="entry name" value="Transposase_20"/>
</dbReference>